<protein>
    <submittedName>
        <fullName evidence="7">Predicted small secreted protein</fullName>
    </submittedName>
</protein>
<organism evidence="7 8">
    <name type="scientific">Nitrosomonas communis</name>
    <dbReference type="NCBI Taxonomy" id="44574"/>
    <lineage>
        <taxon>Bacteria</taxon>
        <taxon>Pseudomonadati</taxon>
        <taxon>Pseudomonadota</taxon>
        <taxon>Betaproteobacteria</taxon>
        <taxon>Nitrosomonadales</taxon>
        <taxon>Nitrosomonadaceae</taxon>
        <taxon>Nitrosomonas</taxon>
    </lineage>
</organism>
<evidence type="ECO:0000256" key="3">
    <source>
        <dbReference type="ARBA" id="ARBA00022729"/>
    </source>
</evidence>
<evidence type="ECO:0000256" key="6">
    <source>
        <dbReference type="ARBA" id="ARBA00023288"/>
    </source>
</evidence>
<proteinExistence type="inferred from homology"/>
<keyword evidence="2" id="KW-1003">Cell membrane</keyword>
<name>A0A1I4N4E0_9PROT</name>
<evidence type="ECO:0000313" key="8">
    <source>
        <dbReference type="Proteomes" id="UP000183287"/>
    </source>
</evidence>
<keyword evidence="4" id="KW-0472">Membrane</keyword>
<comment type="similarity">
    <text evidence="1">Belongs to the EcnA/EcnB lipoprotein family.</text>
</comment>
<dbReference type="RefSeq" id="WP_143083346.1">
    <property type="nucleotide sequence ID" value="NZ_FOUB01000013.1"/>
</dbReference>
<gene>
    <name evidence="7" type="ORF">SAMN05421863_101325</name>
</gene>
<keyword evidence="5" id="KW-0564">Palmitate</keyword>
<dbReference type="Proteomes" id="UP000183287">
    <property type="component" value="Unassembled WGS sequence"/>
</dbReference>
<keyword evidence="3" id="KW-0732">Signal</keyword>
<reference evidence="8" key="1">
    <citation type="submission" date="2016-10" db="EMBL/GenBank/DDBJ databases">
        <authorList>
            <person name="Varghese N."/>
            <person name="Submissions S."/>
        </authorList>
    </citation>
    <scope>NUCLEOTIDE SEQUENCE [LARGE SCALE GENOMIC DNA]</scope>
    <source>
        <strain evidence="8">Nm44</strain>
    </source>
</reference>
<evidence type="ECO:0000256" key="5">
    <source>
        <dbReference type="ARBA" id="ARBA00023139"/>
    </source>
</evidence>
<evidence type="ECO:0000256" key="4">
    <source>
        <dbReference type="ARBA" id="ARBA00023136"/>
    </source>
</evidence>
<evidence type="ECO:0000313" key="7">
    <source>
        <dbReference type="EMBL" id="SFM10379.1"/>
    </source>
</evidence>
<keyword evidence="8" id="KW-1185">Reference proteome</keyword>
<accession>A0A1I4N4E0</accession>
<dbReference type="GO" id="GO:0016020">
    <property type="term" value="C:membrane"/>
    <property type="evidence" value="ECO:0007669"/>
    <property type="project" value="InterPro"/>
</dbReference>
<dbReference type="GO" id="GO:0009636">
    <property type="term" value="P:response to toxic substance"/>
    <property type="evidence" value="ECO:0007669"/>
    <property type="project" value="InterPro"/>
</dbReference>
<evidence type="ECO:0000256" key="1">
    <source>
        <dbReference type="ARBA" id="ARBA00010296"/>
    </source>
</evidence>
<dbReference type="InterPro" id="IPR012556">
    <property type="entry name" value="Entericidin"/>
</dbReference>
<dbReference type="OrthoDB" id="9181810at2"/>
<dbReference type="EMBL" id="FOUB01000013">
    <property type="protein sequence ID" value="SFM10379.1"/>
    <property type="molecule type" value="Genomic_DNA"/>
</dbReference>
<dbReference type="Pfam" id="PF08085">
    <property type="entry name" value="Entericidin"/>
    <property type="match status" value="1"/>
</dbReference>
<evidence type="ECO:0000256" key="2">
    <source>
        <dbReference type="ARBA" id="ARBA00022475"/>
    </source>
</evidence>
<sequence length="42" mass="4381">MKIISVSIGLWLIALQLAGCHTMQGLGKDIQSGGEAIEKAAQ</sequence>
<keyword evidence="6" id="KW-0449">Lipoprotein</keyword>
<dbReference type="AlphaFoldDB" id="A0A1I4N4E0"/>